<keyword evidence="2" id="KW-1185">Reference proteome</keyword>
<dbReference type="EMBL" id="CM034388">
    <property type="protein sequence ID" value="KAJ0182874.1"/>
    <property type="molecule type" value="Genomic_DNA"/>
</dbReference>
<accession>A0ACC1DGI5</accession>
<name>A0ACC1DGI5_9NEOP</name>
<proteinExistence type="predicted"/>
<protein>
    <submittedName>
        <fullName evidence="1">Uncharacterized protein</fullName>
    </submittedName>
</protein>
<gene>
    <name evidence="1" type="ORF">K1T71_000850</name>
</gene>
<reference evidence="1 2" key="1">
    <citation type="journal article" date="2021" name="Front. Genet.">
        <title>Chromosome-Level Genome Assembly Reveals Significant Gene Expansion in the Toll and IMD Signaling Pathways of Dendrolimus kikuchii.</title>
        <authorList>
            <person name="Zhou J."/>
            <person name="Wu P."/>
            <person name="Xiong Z."/>
            <person name="Liu N."/>
            <person name="Zhao N."/>
            <person name="Ji M."/>
            <person name="Qiu Y."/>
            <person name="Yang B."/>
        </authorList>
    </citation>
    <scope>NUCLEOTIDE SEQUENCE [LARGE SCALE GENOMIC DNA]</scope>
    <source>
        <strain evidence="1">Ann1</strain>
    </source>
</reference>
<comment type="caution">
    <text evidence="1">The sequence shown here is derived from an EMBL/GenBank/DDBJ whole genome shotgun (WGS) entry which is preliminary data.</text>
</comment>
<organism evidence="1 2">
    <name type="scientific">Dendrolimus kikuchii</name>
    <dbReference type="NCBI Taxonomy" id="765133"/>
    <lineage>
        <taxon>Eukaryota</taxon>
        <taxon>Metazoa</taxon>
        <taxon>Ecdysozoa</taxon>
        <taxon>Arthropoda</taxon>
        <taxon>Hexapoda</taxon>
        <taxon>Insecta</taxon>
        <taxon>Pterygota</taxon>
        <taxon>Neoptera</taxon>
        <taxon>Endopterygota</taxon>
        <taxon>Lepidoptera</taxon>
        <taxon>Glossata</taxon>
        <taxon>Ditrysia</taxon>
        <taxon>Bombycoidea</taxon>
        <taxon>Lasiocampidae</taxon>
        <taxon>Dendrolimus</taxon>
    </lineage>
</organism>
<evidence type="ECO:0000313" key="2">
    <source>
        <dbReference type="Proteomes" id="UP000824533"/>
    </source>
</evidence>
<sequence>MISRVLKILCFVILCSGQDEFVSEITTQSLSTDMNITSEVFCILCECSEGLVNCTNRQIKEPFEKDDWEGLVSLKPTKIDLSHNQISTLTRIGKLPIQYLNISNCELIQIDQGAFSRLQDLVSLDLSRNKLATSSMVRGVFAGPMMTTDRQALTPGPFQKIKFLSLAYNDIHSLPQDLFIFMTFLTTLDLSGNPLAFIDQVTMAAITDLINLKELRLGSCELETLPEGMLRRQRKLHRLDLSDNRFTTVPAALNEAPKLIYLNFDKNPLPSIDKPTAISNLTNLQELQMCRLSKLQSIGAGGLGGLESLTSLRLCYNPRLTTLDPDFLAWTDEDEVEDWPELKELYLNNNNLTTIDSHFLDRWDQLTRVDFSNNPYVCDCNSQWMVDVLTPLVENIAVDGSTEHMICRKPQELRALSFTQLKNTSKTLTCPESENVMELPIPDMAILLGIMIGIFATFPIVLIVVLLWRNGYFQKCRRKSNEDSDNEETDAF</sequence>
<dbReference type="Proteomes" id="UP000824533">
    <property type="component" value="Linkage Group LG02"/>
</dbReference>
<evidence type="ECO:0000313" key="1">
    <source>
        <dbReference type="EMBL" id="KAJ0182874.1"/>
    </source>
</evidence>